<dbReference type="Pfam" id="PF13202">
    <property type="entry name" value="EF-hand_5"/>
    <property type="match status" value="1"/>
</dbReference>
<dbReference type="PROSITE" id="PS00018">
    <property type="entry name" value="EF_HAND_1"/>
    <property type="match status" value="2"/>
</dbReference>
<dbReference type="InterPro" id="IPR002048">
    <property type="entry name" value="EF_hand_dom"/>
</dbReference>
<dbReference type="Gene3D" id="1.10.238.10">
    <property type="entry name" value="EF-hand"/>
    <property type="match status" value="1"/>
</dbReference>
<dbReference type="SUPFAM" id="SSF47473">
    <property type="entry name" value="EF-hand"/>
    <property type="match status" value="1"/>
</dbReference>
<evidence type="ECO:0000259" key="1">
    <source>
        <dbReference type="PROSITE" id="PS50222"/>
    </source>
</evidence>
<dbReference type="PROSITE" id="PS50222">
    <property type="entry name" value="EF_HAND_2"/>
    <property type="match status" value="2"/>
</dbReference>
<accession>A0ABV6A3Q3</accession>
<reference evidence="2 3" key="1">
    <citation type="submission" date="2024-09" db="EMBL/GenBank/DDBJ databases">
        <authorList>
            <person name="Sun Q."/>
            <person name="Mori K."/>
        </authorList>
    </citation>
    <scope>NUCLEOTIDE SEQUENCE [LARGE SCALE GENOMIC DNA]</scope>
    <source>
        <strain evidence="2 3">TBRC 7907</strain>
    </source>
</reference>
<feature type="domain" description="EF-hand" evidence="1">
    <location>
        <begin position="8"/>
        <end position="43"/>
    </location>
</feature>
<dbReference type="Pfam" id="PF13499">
    <property type="entry name" value="EF-hand_7"/>
    <property type="match status" value="1"/>
</dbReference>
<name>A0ABV6A3Q3_9PSEU</name>
<comment type="caution">
    <text evidence="2">The sequence shown here is derived from an EMBL/GenBank/DDBJ whole genome shotgun (WGS) entry which is preliminary data.</text>
</comment>
<dbReference type="EMBL" id="JBHLZU010000023">
    <property type="protein sequence ID" value="MFB9907743.1"/>
    <property type="molecule type" value="Genomic_DNA"/>
</dbReference>
<dbReference type="InterPro" id="IPR011992">
    <property type="entry name" value="EF-hand-dom_pair"/>
</dbReference>
<evidence type="ECO:0000313" key="3">
    <source>
        <dbReference type="Proteomes" id="UP001589693"/>
    </source>
</evidence>
<dbReference type="InterPro" id="IPR018247">
    <property type="entry name" value="EF_Hand_1_Ca_BS"/>
</dbReference>
<keyword evidence="3" id="KW-1185">Reference proteome</keyword>
<protein>
    <submittedName>
        <fullName evidence="2">EF-hand domain-containing protein</fullName>
    </submittedName>
</protein>
<evidence type="ECO:0000313" key="2">
    <source>
        <dbReference type="EMBL" id="MFB9907743.1"/>
    </source>
</evidence>
<dbReference type="SMART" id="SM00054">
    <property type="entry name" value="EFh"/>
    <property type="match status" value="3"/>
</dbReference>
<dbReference type="CDD" id="cd00051">
    <property type="entry name" value="EFh"/>
    <property type="match status" value="1"/>
</dbReference>
<organism evidence="2 3">
    <name type="scientific">Allokutzneria oryzae</name>
    <dbReference type="NCBI Taxonomy" id="1378989"/>
    <lineage>
        <taxon>Bacteria</taxon>
        <taxon>Bacillati</taxon>
        <taxon>Actinomycetota</taxon>
        <taxon>Actinomycetes</taxon>
        <taxon>Pseudonocardiales</taxon>
        <taxon>Pseudonocardiaceae</taxon>
        <taxon>Allokutzneria</taxon>
    </lineage>
</organism>
<dbReference type="RefSeq" id="WP_377858443.1">
    <property type="nucleotide sequence ID" value="NZ_JBHLZU010000023.1"/>
</dbReference>
<feature type="domain" description="EF-hand" evidence="1">
    <location>
        <begin position="134"/>
        <end position="169"/>
    </location>
</feature>
<proteinExistence type="predicted"/>
<dbReference type="Proteomes" id="UP001589693">
    <property type="component" value="Unassembled WGS sequence"/>
</dbReference>
<sequence length="183" mass="20573">MTTTGPDTINARYARTFDALDANKDGHLEWPDYQTLIDRYLAAYGLDKNDRRSRALHACYQMQWMELLRHAGVKGDRLTKDEFVAATRQASLDTSRLNVVEGGSHAIFDVVDADEDNEITGDEFARLLADVWKVTSLEAMETFDQLDSDGDGCISRQEFIRAVREYYYADDPDAPGAVFFGGA</sequence>
<gene>
    <name evidence="2" type="ORF">ACFFQA_27730</name>
</gene>